<evidence type="ECO:0000313" key="5">
    <source>
        <dbReference type="EMBL" id="TCO23989.1"/>
    </source>
</evidence>
<dbReference type="InterPro" id="IPR016032">
    <property type="entry name" value="Sig_transdc_resp-reg_C-effctor"/>
</dbReference>
<dbReference type="InterPro" id="IPR000792">
    <property type="entry name" value="Tscrpt_reg_LuxR_C"/>
</dbReference>
<organism evidence="5 6">
    <name type="scientific">Kribbella orskensis</name>
    <dbReference type="NCBI Taxonomy" id="2512216"/>
    <lineage>
        <taxon>Bacteria</taxon>
        <taxon>Bacillati</taxon>
        <taxon>Actinomycetota</taxon>
        <taxon>Actinomycetes</taxon>
        <taxon>Propionibacteriales</taxon>
        <taxon>Kribbellaceae</taxon>
        <taxon>Kribbella</taxon>
    </lineage>
</organism>
<dbReference type="PRINTS" id="PR00038">
    <property type="entry name" value="HTHLUXR"/>
</dbReference>
<sequence>MSRRVDARDQLRTAYDLFTTIGMEAFAERARRELTATGETVRKRTAEVPTALTPQEAQIAQLASDGFSNLEIATRLYISPRTVEWHLRKVFTKLNIRSRQQLHGAALDTAPT</sequence>
<keyword evidence="2" id="KW-0238">DNA-binding</keyword>
<reference evidence="5 6" key="1">
    <citation type="journal article" date="2015" name="Stand. Genomic Sci.">
        <title>Genomic Encyclopedia of Bacterial and Archaeal Type Strains, Phase III: the genomes of soil and plant-associated and newly described type strains.</title>
        <authorList>
            <person name="Whitman W.B."/>
            <person name="Woyke T."/>
            <person name="Klenk H.P."/>
            <person name="Zhou Y."/>
            <person name="Lilburn T.G."/>
            <person name="Beck B.J."/>
            <person name="De Vos P."/>
            <person name="Vandamme P."/>
            <person name="Eisen J.A."/>
            <person name="Garrity G."/>
            <person name="Hugenholtz P."/>
            <person name="Kyrpides N.C."/>
        </authorList>
    </citation>
    <scope>NUCLEOTIDE SEQUENCE [LARGE SCALE GENOMIC DNA]</scope>
    <source>
        <strain evidence="5 6">VKM Ac-2538</strain>
    </source>
</reference>
<dbReference type="PROSITE" id="PS50043">
    <property type="entry name" value="HTH_LUXR_2"/>
    <property type="match status" value="1"/>
</dbReference>
<dbReference type="PANTHER" id="PTHR44688:SF16">
    <property type="entry name" value="DNA-BINDING TRANSCRIPTIONAL ACTIVATOR DEVR_DOSR"/>
    <property type="match status" value="1"/>
</dbReference>
<accession>A0ABY2BKT1</accession>
<gene>
    <name evidence="5" type="ORF">EV644_10519</name>
</gene>
<dbReference type="EMBL" id="SLWM01000005">
    <property type="protein sequence ID" value="TCO23989.1"/>
    <property type="molecule type" value="Genomic_DNA"/>
</dbReference>
<dbReference type="Gene3D" id="1.10.10.10">
    <property type="entry name" value="Winged helix-like DNA-binding domain superfamily/Winged helix DNA-binding domain"/>
    <property type="match status" value="1"/>
</dbReference>
<evidence type="ECO:0000256" key="1">
    <source>
        <dbReference type="ARBA" id="ARBA00023015"/>
    </source>
</evidence>
<dbReference type="InterPro" id="IPR036388">
    <property type="entry name" value="WH-like_DNA-bd_sf"/>
</dbReference>
<keyword evidence="6" id="KW-1185">Reference proteome</keyword>
<keyword evidence="3" id="KW-0804">Transcription</keyword>
<evidence type="ECO:0000313" key="6">
    <source>
        <dbReference type="Proteomes" id="UP000295818"/>
    </source>
</evidence>
<comment type="caution">
    <text evidence="5">The sequence shown here is derived from an EMBL/GenBank/DDBJ whole genome shotgun (WGS) entry which is preliminary data.</text>
</comment>
<dbReference type="SMART" id="SM00421">
    <property type="entry name" value="HTH_LUXR"/>
    <property type="match status" value="1"/>
</dbReference>
<dbReference type="CDD" id="cd06170">
    <property type="entry name" value="LuxR_C_like"/>
    <property type="match status" value="1"/>
</dbReference>
<dbReference type="PANTHER" id="PTHR44688">
    <property type="entry name" value="DNA-BINDING TRANSCRIPTIONAL ACTIVATOR DEVR_DOSR"/>
    <property type="match status" value="1"/>
</dbReference>
<evidence type="ECO:0000256" key="3">
    <source>
        <dbReference type="ARBA" id="ARBA00023163"/>
    </source>
</evidence>
<proteinExistence type="predicted"/>
<dbReference type="SUPFAM" id="SSF46894">
    <property type="entry name" value="C-terminal effector domain of the bipartite response regulators"/>
    <property type="match status" value="1"/>
</dbReference>
<dbReference type="Pfam" id="PF00196">
    <property type="entry name" value="GerE"/>
    <property type="match status" value="1"/>
</dbReference>
<evidence type="ECO:0000256" key="2">
    <source>
        <dbReference type="ARBA" id="ARBA00023125"/>
    </source>
</evidence>
<dbReference type="Proteomes" id="UP000295818">
    <property type="component" value="Unassembled WGS sequence"/>
</dbReference>
<keyword evidence="1" id="KW-0805">Transcription regulation</keyword>
<name>A0ABY2BKT1_9ACTN</name>
<dbReference type="RefSeq" id="WP_241998184.1">
    <property type="nucleotide sequence ID" value="NZ_SLWM01000005.1"/>
</dbReference>
<feature type="domain" description="HTH luxR-type" evidence="4">
    <location>
        <begin position="45"/>
        <end position="110"/>
    </location>
</feature>
<evidence type="ECO:0000259" key="4">
    <source>
        <dbReference type="PROSITE" id="PS50043"/>
    </source>
</evidence>
<protein>
    <submittedName>
        <fullName evidence="5">Regulatory LuxR family protein</fullName>
    </submittedName>
</protein>